<dbReference type="VEuPathDB" id="MicrosporidiaDB:AAJ76_350005598"/>
<organism evidence="1 2">
    <name type="scientific">Vairimorpha ceranae</name>
    <dbReference type="NCBI Taxonomy" id="40302"/>
    <lineage>
        <taxon>Eukaryota</taxon>
        <taxon>Fungi</taxon>
        <taxon>Fungi incertae sedis</taxon>
        <taxon>Microsporidia</taxon>
        <taxon>Nosematidae</taxon>
        <taxon>Vairimorpha</taxon>
    </lineage>
</organism>
<dbReference type="AlphaFoldDB" id="A0A0F9YR43"/>
<dbReference type="EMBL" id="JPQZ01000035">
    <property type="protein sequence ID" value="KKO75022.1"/>
    <property type="molecule type" value="Genomic_DNA"/>
</dbReference>
<accession>A0A0F9YR43</accession>
<dbReference type="Proteomes" id="UP000034350">
    <property type="component" value="Unassembled WGS sequence"/>
</dbReference>
<reference evidence="1 2" key="1">
    <citation type="journal article" date="2015" name="Environ. Microbiol.">
        <title>Genome analyses suggest the presence of polyploidy and recent human-driven expansions in eight global populations of the honeybee pathogen Nosema ceranae.</title>
        <authorList>
            <person name="Pelin A."/>
            <person name="Selman M."/>
            <person name="Aris-Brosou S."/>
            <person name="Farinelli L."/>
            <person name="Corradi N."/>
        </authorList>
    </citation>
    <scope>NUCLEOTIDE SEQUENCE [LARGE SCALE GENOMIC DNA]</scope>
    <source>
        <strain evidence="1 2">PA08 1199</strain>
    </source>
</reference>
<comment type="caution">
    <text evidence="1">The sequence shown here is derived from an EMBL/GenBank/DDBJ whole genome shotgun (WGS) entry which is preliminary data.</text>
</comment>
<dbReference type="GeneID" id="36320228"/>
<dbReference type="RefSeq" id="XP_024330764.1">
    <property type="nucleotide sequence ID" value="XM_024475293.1"/>
</dbReference>
<keyword evidence="2" id="KW-1185">Reference proteome</keyword>
<evidence type="ECO:0000313" key="2">
    <source>
        <dbReference type="Proteomes" id="UP000034350"/>
    </source>
</evidence>
<dbReference type="VEuPathDB" id="MicrosporidiaDB:G9O61_00g018950"/>
<protein>
    <submittedName>
        <fullName evidence="1">Uncharacterized protein</fullName>
    </submittedName>
</protein>
<gene>
    <name evidence="1" type="ORF">AAJ76_350005598</name>
</gene>
<evidence type="ECO:0000313" key="1">
    <source>
        <dbReference type="EMBL" id="KKO75022.1"/>
    </source>
</evidence>
<sequence>MLFIHLAQKIFATTFDENYVRNYEIPNLNNHEVKQFQRIESFNKLSYNDKLDILSQCNILQLFIREWNRRLTNISHFFTECVYKYKFTHDLLQEQITYMNQSEILKLKSFVKNIGFQLVTNATKWYKSKEFFKLNDSIIDNKKNKKIKTKDILFIYNLKTLSFFNEYLQHNIEVVKMCREIKPMLEILFKKIEHTTYKKAVISYIEFVEKILEYQVIKEITNLINILPILVYRGD</sequence>
<dbReference type="VEuPathDB" id="MicrosporidiaDB:NCER_101674"/>
<proteinExistence type="predicted"/>
<name>A0A0F9YR43_9MICR</name>